<accession>A0A6C0KCH2</accession>
<proteinExistence type="predicted"/>
<feature type="domain" description="RING-type" evidence="1">
    <location>
        <begin position="119"/>
        <end position="160"/>
    </location>
</feature>
<dbReference type="SMART" id="SM00184">
    <property type="entry name" value="RING"/>
    <property type="match status" value="1"/>
</dbReference>
<evidence type="ECO:0000259" key="1">
    <source>
        <dbReference type="PROSITE" id="PS50089"/>
    </source>
</evidence>
<reference evidence="2" key="1">
    <citation type="journal article" date="2020" name="Nature">
        <title>Giant virus diversity and host interactions through global metagenomics.</title>
        <authorList>
            <person name="Schulz F."/>
            <person name="Roux S."/>
            <person name="Paez-Espino D."/>
            <person name="Jungbluth S."/>
            <person name="Walsh D.A."/>
            <person name="Denef V.J."/>
            <person name="McMahon K.D."/>
            <person name="Konstantinidis K.T."/>
            <person name="Eloe-Fadrosh E.A."/>
            <person name="Kyrpides N.C."/>
            <person name="Woyke T."/>
        </authorList>
    </citation>
    <scope>NUCLEOTIDE SEQUENCE</scope>
    <source>
        <strain evidence="2">GVMAG-S-3300010158-109</strain>
    </source>
</reference>
<dbReference type="EMBL" id="MN740867">
    <property type="protein sequence ID" value="QHU15722.1"/>
    <property type="molecule type" value="Genomic_DNA"/>
</dbReference>
<dbReference type="InterPro" id="IPR001841">
    <property type="entry name" value="Znf_RING"/>
</dbReference>
<dbReference type="GO" id="GO:0016567">
    <property type="term" value="P:protein ubiquitination"/>
    <property type="evidence" value="ECO:0007669"/>
    <property type="project" value="UniProtKB-UniPathway"/>
</dbReference>
<dbReference type="UniPathway" id="UPA00143"/>
<evidence type="ECO:0000313" key="2">
    <source>
        <dbReference type="EMBL" id="QHU15722.1"/>
    </source>
</evidence>
<protein>
    <recommendedName>
        <fullName evidence="1">RING-type domain-containing protein</fullName>
    </recommendedName>
</protein>
<dbReference type="PANTHER" id="PTHR45676:SF41">
    <property type="entry name" value="RING-H2 FINGER PROTEIN ATL66"/>
    <property type="match status" value="1"/>
</dbReference>
<sequence>MSSSNNIYYLQQLLTTLNSRYHSHEVQQPREDISASRIFSSAFSTFVTRGLQTYMNRPSGSSVFDTFLQFYFDNTNENNMYDDDENIDYQNANSVHNIATTQYKGRVTSLAEIEPGNECAICFEEFDETSRIALTDCDHCYHIDCINKWYIQNQTCPICRNKI</sequence>
<dbReference type="AlphaFoldDB" id="A0A6C0KCH2"/>
<dbReference type="SUPFAM" id="SSF57850">
    <property type="entry name" value="RING/U-box"/>
    <property type="match status" value="1"/>
</dbReference>
<dbReference type="InterPro" id="IPR013083">
    <property type="entry name" value="Znf_RING/FYVE/PHD"/>
</dbReference>
<dbReference type="Pfam" id="PF13639">
    <property type="entry name" value="zf-RING_2"/>
    <property type="match status" value="1"/>
</dbReference>
<name>A0A6C0KCH2_9ZZZZ</name>
<organism evidence="2">
    <name type="scientific">viral metagenome</name>
    <dbReference type="NCBI Taxonomy" id="1070528"/>
    <lineage>
        <taxon>unclassified sequences</taxon>
        <taxon>metagenomes</taxon>
        <taxon>organismal metagenomes</taxon>
    </lineage>
</organism>
<dbReference type="PROSITE" id="PS50089">
    <property type="entry name" value="ZF_RING_2"/>
    <property type="match status" value="1"/>
</dbReference>
<dbReference type="PANTHER" id="PTHR45676">
    <property type="entry name" value="RING-H2 FINGER PROTEIN ATL51-RELATED"/>
    <property type="match status" value="1"/>
</dbReference>
<dbReference type="Gene3D" id="3.30.40.10">
    <property type="entry name" value="Zinc/RING finger domain, C3HC4 (zinc finger)"/>
    <property type="match status" value="1"/>
</dbReference>